<dbReference type="Gene3D" id="3.30.450.40">
    <property type="match status" value="2"/>
</dbReference>
<reference evidence="6 7" key="1">
    <citation type="submission" date="2023-03" db="EMBL/GenBank/DDBJ databases">
        <title>Draft assemblies of triclosan tolerant bacteria isolated from returned activated sludge.</title>
        <authorList>
            <person name="Van Hamelsveld S."/>
        </authorList>
    </citation>
    <scope>NUCLEOTIDE SEQUENCE [LARGE SCALE GENOMIC DNA]</scope>
    <source>
        <strain evidence="6 7">GW210010_S58</strain>
    </source>
</reference>
<dbReference type="PANTHER" id="PTHR30136">
    <property type="entry name" value="HELIX-TURN-HELIX TRANSCRIPTIONAL REGULATOR, ICLR FAMILY"/>
    <property type="match status" value="1"/>
</dbReference>
<dbReference type="PROSITE" id="PS51078">
    <property type="entry name" value="ICLR_ED"/>
    <property type="match status" value="1"/>
</dbReference>
<name>A0ABT6ASF4_9BURK</name>
<evidence type="ECO:0000259" key="4">
    <source>
        <dbReference type="PROSITE" id="PS51077"/>
    </source>
</evidence>
<dbReference type="Proteomes" id="UP001216674">
    <property type="component" value="Unassembled WGS sequence"/>
</dbReference>
<dbReference type="InterPro" id="IPR005471">
    <property type="entry name" value="Tscrpt_reg_IclR_N"/>
</dbReference>
<dbReference type="PROSITE" id="PS51077">
    <property type="entry name" value="HTH_ICLR"/>
    <property type="match status" value="1"/>
</dbReference>
<sequence>MAKKNLEPKQEPAGEEEVGVAAVNRALSLLDTFSKENLSFTLAQMAERTGLYKSTILRLAESLEAYGYLRRGEGSVFTLGPTPFRLATLYQRNLHPAELVMPVLRSLVELTEESATFYVISGDKRLCAYRANSPLAITDNVQAGEMRPLERGAGGKVLLAFAGRQGSEFDTIREEMFSVSRGELYEGIVSLAAPVFGSADKLEGAISISGPATRLGKEAIARMKPHLFRASQHLTELFGGDGSRYEMLL</sequence>
<dbReference type="SUPFAM" id="SSF46785">
    <property type="entry name" value="Winged helix' DNA-binding domain"/>
    <property type="match status" value="1"/>
</dbReference>
<dbReference type="PANTHER" id="PTHR30136:SF39">
    <property type="entry name" value="TRANSCRIPTIONAL REGULATORY PROTEIN"/>
    <property type="match status" value="1"/>
</dbReference>
<dbReference type="InterPro" id="IPR014757">
    <property type="entry name" value="Tscrpt_reg_IclR_C"/>
</dbReference>
<proteinExistence type="predicted"/>
<dbReference type="EMBL" id="JARJLM010000362">
    <property type="protein sequence ID" value="MDF3835550.1"/>
    <property type="molecule type" value="Genomic_DNA"/>
</dbReference>
<keyword evidence="3" id="KW-0804">Transcription</keyword>
<dbReference type="InterPro" id="IPR050707">
    <property type="entry name" value="HTH_MetabolicPath_Reg"/>
</dbReference>
<keyword evidence="7" id="KW-1185">Reference proteome</keyword>
<evidence type="ECO:0000313" key="6">
    <source>
        <dbReference type="EMBL" id="MDF3835550.1"/>
    </source>
</evidence>
<gene>
    <name evidence="6" type="ORF">P3W85_21725</name>
</gene>
<evidence type="ECO:0000259" key="5">
    <source>
        <dbReference type="PROSITE" id="PS51078"/>
    </source>
</evidence>
<protein>
    <submittedName>
        <fullName evidence="6">IclR family transcriptional regulator</fullName>
    </submittedName>
</protein>
<feature type="domain" description="HTH iclR-type" evidence="4">
    <location>
        <begin position="20"/>
        <end position="81"/>
    </location>
</feature>
<dbReference type="Pfam" id="PF01614">
    <property type="entry name" value="IclR_C"/>
    <property type="match status" value="1"/>
</dbReference>
<evidence type="ECO:0000256" key="2">
    <source>
        <dbReference type="ARBA" id="ARBA00023125"/>
    </source>
</evidence>
<evidence type="ECO:0000313" key="7">
    <source>
        <dbReference type="Proteomes" id="UP001216674"/>
    </source>
</evidence>
<keyword evidence="1" id="KW-0805">Transcription regulation</keyword>
<keyword evidence="2" id="KW-0238">DNA-binding</keyword>
<dbReference type="RefSeq" id="WP_276266300.1">
    <property type="nucleotide sequence ID" value="NZ_JARJLM010000362.1"/>
</dbReference>
<organism evidence="6 7">
    <name type="scientific">Cupriavidus basilensis</name>
    <dbReference type="NCBI Taxonomy" id="68895"/>
    <lineage>
        <taxon>Bacteria</taxon>
        <taxon>Pseudomonadati</taxon>
        <taxon>Pseudomonadota</taxon>
        <taxon>Betaproteobacteria</taxon>
        <taxon>Burkholderiales</taxon>
        <taxon>Burkholderiaceae</taxon>
        <taxon>Cupriavidus</taxon>
    </lineage>
</organism>
<evidence type="ECO:0000256" key="1">
    <source>
        <dbReference type="ARBA" id="ARBA00023015"/>
    </source>
</evidence>
<dbReference type="SMART" id="SM00346">
    <property type="entry name" value="HTH_ICLR"/>
    <property type="match status" value="1"/>
</dbReference>
<dbReference type="InterPro" id="IPR029016">
    <property type="entry name" value="GAF-like_dom_sf"/>
</dbReference>
<dbReference type="Gene3D" id="1.10.10.10">
    <property type="entry name" value="Winged helix-like DNA-binding domain superfamily/Winged helix DNA-binding domain"/>
    <property type="match status" value="1"/>
</dbReference>
<evidence type="ECO:0000256" key="3">
    <source>
        <dbReference type="ARBA" id="ARBA00023163"/>
    </source>
</evidence>
<dbReference type="InterPro" id="IPR036388">
    <property type="entry name" value="WH-like_DNA-bd_sf"/>
</dbReference>
<accession>A0ABT6ASF4</accession>
<dbReference type="Pfam" id="PF09339">
    <property type="entry name" value="HTH_IclR"/>
    <property type="match status" value="1"/>
</dbReference>
<dbReference type="SUPFAM" id="SSF55781">
    <property type="entry name" value="GAF domain-like"/>
    <property type="match status" value="1"/>
</dbReference>
<dbReference type="InterPro" id="IPR036390">
    <property type="entry name" value="WH_DNA-bd_sf"/>
</dbReference>
<comment type="caution">
    <text evidence="6">The sequence shown here is derived from an EMBL/GenBank/DDBJ whole genome shotgun (WGS) entry which is preliminary data.</text>
</comment>
<feature type="domain" description="IclR-ED" evidence="5">
    <location>
        <begin position="82"/>
        <end position="240"/>
    </location>
</feature>